<dbReference type="AlphaFoldDB" id="A0A0E0QYC6"/>
<keyword evidence="2" id="KW-1185">Reference proteome</keyword>
<dbReference type="Proteomes" id="UP000008022">
    <property type="component" value="Unassembled WGS sequence"/>
</dbReference>
<dbReference type="OMA" id="RGWGGDW"/>
<organism evidence="1 2">
    <name type="scientific">Oryza rufipogon</name>
    <name type="common">Brownbeard rice</name>
    <name type="synonym">Asian wild rice</name>
    <dbReference type="NCBI Taxonomy" id="4529"/>
    <lineage>
        <taxon>Eukaryota</taxon>
        <taxon>Viridiplantae</taxon>
        <taxon>Streptophyta</taxon>
        <taxon>Embryophyta</taxon>
        <taxon>Tracheophyta</taxon>
        <taxon>Spermatophyta</taxon>
        <taxon>Magnoliopsida</taxon>
        <taxon>Liliopsida</taxon>
        <taxon>Poales</taxon>
        <taxon>Poaceae</taxon>
        <taxon>BOP clade</taxon>
        <taxon>Oryzoideae</taxon>
        <taxon>Oryzeae</taxon>
        <taxon>Oryzinae</taxon>
        <taxon>Oryza</taxon>
    </lineage>
</organism>
<protein>
    <submittedName>
        <fullName evidence="1">Uncharacterized protein</fullName>
    </submittedName>
</protein>
<sequence length="212" mass="22937">MTVLEKEEELAFEVVWSDGGRGLQATAILVASNRTMQRDRESEAMGLQALQEVWRRSRRVRGWGGDWGGGEVRLCCRRISKSNPMVCCNAALLLLDVFVFDQVHVFCKHSCILCYCLHHGKVVIVEHVLATLGIGGMGLLLVLVGPDSVAVLADNEFSAINMGIDDSEPDNEFSAINMGVDDSGGSDIFGFVPAWLDGIIVLIDEIASAAAA</sequence>
<accession>A0A0E0QYC6</accession>
<evidence type="ECO:0000313" key="2">
    <source>
        <dbReference type="Proteomes" id="UP000008022"/>
    </source>
</evidence>
<reference evidence="2" key="1">
    <citation type="submission" date="2013-06" db="EMBL/GenBank/DDBJ databases">
        <authorList>
            <person name="Zhao Q."/>
        </authorList>
    </citation>
    <scope>NUCLEOTIDE SEQUENCE</scope>
    <source>
        <strain evidence="2">cv. W1943</strain>
    </source>
</reference>
<dbReference type="Gramene" id="ORUFI10G08360.1">
    <property type="protein sequence ID" value="ORUFI10G08360.1"/>
    <property type="gene ID" value="ORUFI10G08360"/>
</dbReference>
<reference evidence="1" key="2">
    <citation type="submission" date="2015-06" db="UniProtKB">
        <authorList>
            <consortium name="EnsemblPlants"/>
        </authorList>
    </citation>
    <scope>IDENTIFICATION</scope>
</reference>
<proteinExistence type="predicted"/>
<dbReference type="EnsemblPlants" id="ORUFI10G08360.1">
    <property type="protein sequence ID" value="ORUFI10G08360.1"/>
    <property type="gene ID" value="ORUFI10G08360"/>
</dbReference>
<dbReference type="HOGENOM" id="CLU_1301458_0_0_1"/>
<evidence type="ECO:0000313" key="1">
    <source>
        <dbReference type="EnsemblPlants" id="ORUFI10G08360.1"/>
    </source>
</evidence>
<name>A0A0E0QYC6_ORYRU</name>